<protein>
    <submittedName>
        <fullName evidence="1">Uncharacterized protein</fullName>
    </submittedName>
</protein>
<accession>S3JX93</accession>
<dbReference type="STRING" id="566551.HMPREF0201_01976"/>
<comment type="caution">
    <text evidence="1">The sequence shown here is derived from an EMBL/GenBank/DDBJ whole genome shotgun (WGS) entry which is preliminary data.</text>
</comment>
<evidence type="ECO:0000313" key="1">
    <source>
        <dbReference type="EMBL" id="EPF17619.1"/>
    </source>
</evidence>
<dbReference type="HOGENOM" id="CLU_3059798_0_0_6"/>
<dbReference type="Proteomes" id="UP000014585">
    <property type="component" value="Unassembled WGS sequence"/>
</dbReference>
<proteinExistence type="predicted"/>
<name>S3JX93_9ENTR</name>
<evidence type="ECO:0000313" key="2">
    <source>
        <dbReference type="Proteomes" id="UP000014585"/>
    </source>
</evidence>
<reference evidence="1 2" key="1">
    <citation type="submission" date="2013-04" db="EMBL/GenBank/DDBJ databases">
        <authorList>
            <person name="Weinstock G."/>
            <person name="Sodergren E."/>
            <person name="Lobos E.A."/>
            <person name="Fulton L."/>
            <person name="Fulton R."/>
            <person name="Courtney L."/>
            <person name="Fronick C."/>
            <person name="O'Laughlin M."/>
            <person name="Godfrey J."/>
            <person name="Wilson R.M."/>
            <person name="Miner T."/>
            <person name="Farmer C."/>
            <person name="Delehaunty K."/>
            <person name="Cordes M."/>
            <person name="Minx P."/>
            <person name="Tomlinson C."/>
            <person name="Chen J."/>
            <person name="Wollam A."/>
            <person name="Pepin K.H."/>
            <person name="Palsikar V.B."/>
            <person name="Zhang X."/>
            <person name="Suruliraj S."/>
            <person name="Perna N.T."/>
            <person name="Plunkett G."/>
            <person name="Warren W."/>
            <person name="Mitreva M."/>
            <person name="Mardis E.R."/>
            <person name="Wilson R.K."/>
        </authorList>
    </citation>
    <scope>NUCLEOTIDE SEQUENCE [LARGE SCALE GENOMIC DNA]</scope>
    <source>
        <strain evidence="1 2">DSM 4568</strain>
    </source>
</reference>
<sequence>MISLLTEKIKLQEACKTRQTDEQAKLKVQKICQKKGTKARCASVVHQKGKRQK</sequence>
<dbReference type="AlphaFoldDB" id="S3JX93"/>
<gene>
    <name evidence="1" type="ORF">HMPREF0201_01976</name>
</gene>
<organism evidence="1 2">
    <name type="scientific">Cedecea davisae DSM 4568</name>
    <dbReference type="NCBI Taxonomy" id="566551"/>
    <lineage>
        <taxon>Bacteria</taxon>
        <taxon>Pseudomonadati</taxon>
        <taxon>Pseudomonadota</taxon>
        <taxon>Gammaproteobacteria</taxon>
        <taxon>Enterobacterales</taxon>
        <taxon>Enterobacteriaceae</taxon>
        <taxon>Cedecea</taxon>
    </lineage>
</organism>
<dbReference type="EMBL" id="ATDT01000011">
    <property type="protein sequence ID" value="EPF17619.1"/>
    <property type="molecule type" value="Genomic_DNA"/>
</dbReference>